<dbReference type="InterPro" id="IPR041663">
    <property type="entry name" value="DisA/LigA_HHH"/>
</dbReference>
<dbReference type="InterPro" id="IPR012340">
    <property type="entry name" value="NA-bd_OB-fold"/>
</dbReference>
<dbReference type="SUPFAM" id="SSF56091">
    <property type="entry name" value="DNA ligase/mRNA capping enzyme, catalytic domain"/>
    <property type="match status" value="1"/>
</dbReference>
<evidence type="ECO:0000259" key="13">
    <source>
        <dbReference type="PROSITE" id="PS50172"/>
    </source>
</evidence>
<evidence type="ECO:0000256" key="10">
    <source>
        <dbReference type="ARBA" id="ARBA00023211"/>
    </source>
</evidence>
<evidence type="ECO:0000256" key="9">
    <source>
        <dbReference type="ARBA" id="ARBA00023204"/>
    </source>
</evidence>
<comment type="similarity">
    <text evidence="12">Belongs to the NAD-dependent DNA ligase family. LigA subfamily.</text>
</comment>
<feature type="binding site" evidence="12">
    <location>
        <position position="108"/>
    </location>
    <ligand>
        <name>NAD(+)</name>
        <dbReference type="ChEBI" id="CHEBI:57540"/>
    </ligand>
</feature>
<evidence type="ECO:0000256" key="11">
    <source>
        <dbReference type="ARBA" id="ARBA00034005"/>
    </source>
</evidence>
<keyword evidence="15" id="KW-1185">Reference proteome</keyword>
<evidence type="ECO:0000256" key="12">
    <source>
        <dbReference type="HAMAP-Rule" id="MF_01588"/>
    </source>
</evidence>
<sequence>MEVEKKIESLYKKLLLHNEKYYQDDNPEITDAEYDAIKSQYLELIKENPELEFPTIIGHPPSEKFSKVEHLSPMLSLRNVFSEGEFIEYIQKTKRFLNTKENFEFLCEPKIDGVSFSACFIDGKLHSCATRGDGYTGENITENINVISGFPTRIENAPKVLEVRGEVFIDHETFRRLEGFSNPRNAAAGSLRQLDPEITKQRNLKYFAYSANELPTVRSQKEVLESLAANGFSTNSIKLLSSNIEEIMDFYQSIYDKRADLTYDIDGLVYKINDIGLQKRLGISADAPRWAVAHKFPSYRGKTVLEKIELSVGRTGIITPVGLLKPVTIGGVVVSRASLYNEDELKRKDIREGDLVTIERAGDVIPKILAVDKAYRDKQQIFLFPEYCPSCSSKLLRKNNEAAIRCMNHKKCPDQLVQQVKHLVSSQAFDIEGIGESHISFFINNGFVSELADIFRLERYKEAIKKYEGWGEKSVENLIQNIKKARNITLNRFIFSLGIKGIGEKTAYILAREYVSFKKWFSKMSALEGNIETETEIKNLEGLGGSAYDSLKEFFADPDNQDIVKNLASRVVITDNTSNQKGSLNNKRFVFTGTLLSITRDEAKEIVKNAGGIVLNAISKNADYLVAGEKAGSKLSRARELGITIIDEDDFKSLITQNLDDRKT</sequence>
<feature type="domain" description="BRCT" evidence="13">
    <location>
        <begin position="579"/>
        <end position="649"/>
    </location>
</feature>
<dbReference type="HOGENOM" id="CLU_007764_2_1_5"/>
<keyword evidence="2 12" id="KW-0436">Ligase</keyword>
<evidence type="ECO:0000256" key="3">
    <source>
        <dbReference type="ARBA" id="ARBA00022705"/>
    </source>
</evidence>
<evidence type="ECO:0000256" key="2">
    <source>
        <dbReference type="ARBA" id="ARBA00022598"/>
    </source>
</evidence>
<dbReference type="SMART" id="SM00532">
    <property type="entry name" value="LIGANc"/>
    <property type="match status" value="1"/>
</dbReference>
<dbReference type="InterPro" id="IPR004150">
    <property type="entry name" value="NAD_DNA_ligase_OB"/>
</dbReference>
<dbReference type="Gene3D" id="1.10.287.610">
    <property type="entry name" value="Helix hairpin bin"/>
    <property type="match status" value="1"/>
</dbReference>
<dbReference type="Pfam" id="PF03120">
    <property type="entry name" value="OB_DNA_ligase"/>
    <property type="match status" value="1"/>
</dbReference>
<comment type="function">
    <text evidence="1 12">DNA ligase that catalyzes the formation of phosphodiester linkages between 5'-phosphoryl and 3'-hydroxyl groups in double-stranded DNA using NAD as a coenzyme and as the energy source for the reaction. It is essential for DNA replication and repair of damaged DNA.</text>
</comment>
<dbReference type="AlphaFoldDB" id="X5H4C1"/>
<dbReference type="InterPro" id="IPR004149">
    <property type="entry name" value="Znf_DNAligase_C4"/>
</dbReference>
<dbReference type="Pfam" id="PF03119">
    <property type="entry name" value="DNA_ligase_ZBD"/>
    <property type="match status" value="1"/>
</dbReference>
<dbReference type="PANTHER" id="PTHR23389:SF9">
    <property type="entry name" value="DNA LIGASE"/>
    <property type="match status" value="1"/>
</dbReference>
<evidence type="ECO:0000256" key="8">
    <source>
        <dbReference type="ARBA" id="ARBA00023027"/>
    </source>
</evidence>
<feature type="binding site" evidence="12">
    <location>
        <position position="388"/>
    </location>
    <ligand>
        <name>Zn(2+)</name>
        <dbReference type="ChEBI" id="CHEBI:29105"/>
    </ligand>
</feature>
<reference evidence="14 15" key="1">
    <citation type="submission" date="2014-03" db="EMBL/GenBank/DDBJ databases">
        <title>Sequencing and Comparison of Genomes and Transcriptome Profiles of Human Ehrlichiosis Agents.</title>
        <authorList>
            <person name="Lin M."/>
            <person name="Daugherty S.C."/>
            <person name="Nagaraj S."/>
            <person name="Cheng Z."/>
            <person name="Xiong Q."/>
            <person name="Lin F.-Y."/>
            <person name="Sengamalay N."/>
            <person name="Ott S."/>
            <person name="Godinez A."/>
            <person name="Tallon L.J."/>
            <person name="Sadzewicz L."/>
            <person name="Fraser C.M."/>
            <person name="Dunning Hotopp J.C."/>
            <person name="Rikihisa Y."/>
        </authorList>
    </citation>
    <scope>NUCLEOTIDE SEQUENCE [LARGE SCALE GENOMIC DNA]</scope>
    <source>
        <strain evidence="14 15">Oregon</strain>
    </source>
</reference>
<dbReference type="EMBL" id="CP007481">
    <property type="protein sequence ID" value="AHX11416.1"/>
    <property type="molecule type" value="Genomic_DNA"/>
</dbReference>
<feature type="binding site" evidence="12">
    <location>
        <position position="271"/>
    </location>
    <ligand>
        <name>NAD(+)</name>
        <dbReference type="ChEBI" id="CHEBI:57540"/>
    </ligand>
</feature>
<evidence type="ECO:0000256" key="6">
    <source>
        <dbReference type="ARBA" id="ARBA00022833"/>
    </source>
</evidence>
<keyword evidence="7 12" id="KW-0460">Magnesium</keyword>
<keyword evidence="10 12" id="KW-0464">Manganese</keyword>
<feature type="binding site" evidence="12">
    <location>
        <position position="391"/>
    </location>
    <ligand>
        <name>Zn(2+)</name>
        <dbReference type="ChEBI" id="CHEBI:29105"/>
    </ligand>
</feature>
<dbReference type="InterPro" id="IPR013839">
    <property type="entry name" value="DNAligase_adenylation"/>
</dbReference>
<keyword evidence="6 12" id="KW-0862">Zinc</keyword>
<dbReference type="EC" id="6.5.1.2" evidence="12"/>
<dbReference type="STRING" id="1286528.NHE_0474"/>
<feature type="binding site" evidence="12">
    <location>
        <position position="295"/>
    </location>
    <ligand>
        <name>NAD(+)</name>
        <dbReference type="ChEBI" id="CHEBI:57540"/>
    </ligand>
</feature>
<dbReference type="OrthoDB" id="9759736at2"/>
<dbReference type="Gene3D" id="1.10.150.20">
    <property type="entry name" value="5' to 3' exonuclease, C-terminal subdomain"/>
    <property type="match status" value="2"/>
</dbReference>
<evidence type="ECO:0000313" key="14">
    <source>
        <dbReference type="EMBL" id="AHX11416.1"/>
    </source>
</evidence>
<dbReference type="Gene3D" id="3.30.470.30">
    <property type="entry name" value="DNA ligase/mRNA capping enzyme"/>
    <property type="match status" value="1"/>
</dbReference>
<dbReference type="Pfam" id="PF00533">
    <property type="entry name" value="BRCT"/>
    <property type="match status" value="1"/>
</dbReference>
<feature type="binding site" evidence="12">
    <location>
        <position position="166"/>
    </location>
    <ligand>
        <name>NAD(+)</name>
        <dbReference type="ChEBI" id="CHEBI:57540"/>
    </ligand>
</feature>
<dbReference type="SUPFAM" id="SSF47781">
    <property type="entry name" value="RuvA domain 2-like"/>
    <property type="match status" value="1"/>
</dbReference>
<dbReference type="Gene3D" id="2.40.50.140">
    <property type="entry name" value="Nucleic acid-binding proteins"/>
    <property type="match status" value="1"/>
</dbReference>
<dbReference type="Pfam" id="PF01653">
    <property type="entry name" value="DNA_ligase_aden"/>
    <property type="match status" value="1"/>
</dbReference>
<dbReference type="Pfam" id="PF12826">
    <property type="entry name" value="HHH_2"/>
    <property type="match status" value="1"/>
</dbReference>
<gene>
    <name evidence="12 14" type="primary">ligA</name>
    <name evidence="14" type="ORF">NHE_0474</name>
</gene>
<evidence type="ECO:0000256" key="5">
    <source>
        <dbReference type="ARBA" id="ARBA00022763"/>
    </source>
</evidence>
<feature type="binding site" evidence="12">
    <location>
        <position position="406"/>
    </location>
    <ligand>
        <name>Zn(2+)</name>
        <dbReference type="ChEBI" id="CHEBI:29105"/>
    </ligand>
</feature>
<feature type="binding site" evidence="12">
    <location>
        <position position="412"/>
    </location>
    <ligand>
        <name>Zn(2+)</name>
        <dbReference type="ChEBI" id="CHEBI:29105"/>
    </ligand>
</feature>
<keyword evidence="4 12" id="KW-0479">Metal-binding</keyword>
<feature type="active site" description="N6-AMP-lysine intermediate" evidence="12">
    <location>
        <position position="110"/>
    </location>
</feature>
<keyword evidence="8 12" id="KW-0520">NAD</keyword>
<dbReference type="SUPFAM" id="SSF52113">
    <property type="entry name" value="BRCT domain"/>
    <property type="match status" value="1"/>
</dbReference>
<dbReference type="PANTHER" id="PTHR23389">
    <property type="entry name" value="CHROMOSOME TRANSMISSION FIDELITY FACTOR 18"/>
    <property type="match status" value="1"/>
</dbReference>
<comment type="cofactor">
    <cofactor evidence="12">
        <name>Mg(2+)</name>
        <dbReference type="ChEBI" id="CHEBI:18420"/>
    </cofactor>
    <cofactor evidence="12">
        <name>Mn(2+)</name>
        <dbReference type="ChEBI" id="CHEBI:29035"/>
    </cofactor>
</comment>
<dbReference type="Gene3D" id="3.40.50.10190">
    <property type="entry name" value="BRCT domain"/>
    <property type="match status" value="1"/>
</dbReference>
<dbReference type="InterPro" id="IPR010994">
    <property type="entry name" value="RuvA_2-like"/>
</dbReference>
<dbReference type="GO" id="GO:0006281">
    <property type="term" value="P:DNA repair"/>
    <property type="evidence" value="ECO:0007669"/>
    <property type="project" value="UniProtKB-KW"/>
</dbReference>
<dbReference type="InterPro" id="IPR013840">
    <property type="entry name" value="DNAligase_N"/>
</dbReference>
<dbReference type="NCBIfam" id="TIGR00575">
    <property type="entry name" value="dnlj"/>
    <property type="match status" value="1"/>
</dbReference>
<evidence type="ECO:0000256" key="7">
    <source>
        <dbReference type="ARBA" id="ARBA00022842"/>
    </source>
</evidence>
<feature type="binding site" evidence="12">
    <location>
        <position position="131"/>
    </location>
    <ligand>
        <name>NAD(+)</name>
        <dbReference type="ChEBI" id="CHEBI:57540"/>
    </ligand>
</feature>
<dbReference type="CDD" id="cd17748">
    <property type="entry name" value="BRCT_DNA_ligase_like"/>
    <property type="match status" value="1"/>
</dbReference>
<dbReference type="PROSITE" id="PS50172">
    <property type="entry name" value="BRCT"/>
    <property type="match status" value="1"/>
</dbReference>
<dbReference type="KEGG" id="nhm:NHE_0474"/>
<dbReference type="Proteomes" id="UP000023755">
    <property type="component" value="Chromosome"/>
</dbReference>
<dbReference type="SMART" id="SM00292">
    <property type="entry name" value="BRCT"/>
    <property type="match status" value="1"/>
</dbReference>
<organism evidence="14 15">
    <name type="scientific">Neorickettsia helminthoeca str. Oregon</name>
    <dbReference type="NCBI Taxonomy" id="1286528"/>
    <lineage>
        <taxon>Bacteria</taxon>
        <taxon>Pseudomonadati</taxon>
        <taxon>Pseudomonadota</taxon>
        <taxon>Alphaproteobacteria</taxon>
        <taxon>Rickettsiales</taxon>
        <taxon>Anaplasmataceae</taxon>
        <taxon>Neorickettsia</taxon>
    </lineage>
</organism>
<dbReference type="GO" id="GO:0006260">
    <property type="term" value="P:DNA replication"/>
    <property type="evidence" value="ECO:0007669"/>
    <property type="project" value="UniProtKB-KW"/>
</dbReference>
<keyword evidence="3 12" id="KW-0235">DNA replication</keyword>
<dbReference type="InterPro" id="IPR001357">
    <property type="entry name" value="BRCT_dom"/>
</dbReference>
<dbReference type="PROSITE" id="PS01056">
    <property type="entry name" value="DNA_LIGASE_N2"/>
    <property type="match status" value="1"/>
</dbReference>
<proteinExistence type="inferred from homology"/>
<protein>
    <recommendedName>
        <fullName evidence="12">DNA ligase</fullName>
        <ecNumber evidence="12">6.5.1.2</ecNumber>
    </recommendedName>
    <alternativeName>
        <fullName evidence="12">Polydeoxyribonucleotide synthase [NAD(+)]</fullName>
    </alternativeName>
</protein>
<evidence type="ECO:0000256" key="1">
    <source>
        <dbReference type="ARBA" id="ARBA00004067"/>
    </source>
</evidence>
<dbReference type="InterPro" id="IPR001679">
    <property type="entry name" value="DNA_ligase"/>
</dbReference>
<dbReference type="RefSeq" id="WP_038559467.1">
    <property type="nucleotide sequence ID" value="NZ_CP007481.1"/>
</dbReference>
<keyword evidence="5 12" id="KW-0227">DNA damage</keyword>
<dbReference type="HAMAP" id="MF_01588">
    <property type="entry name" value="DNA_ligase_A"/>
    <property type="match status" value="1"/>
</dbReference>
<name>X5H4C1_9RICK</name>
<feature type="binding site" evidence="12">
    <location>
        <begin position="31"/>
        <end position="35"/>
    </location>
    <ligand>
        <name>NAD(+)</name>
        <dbReference type="ChEBI" id="CHEBI:57540"/>
    </ligand>
</feature>
<dbReference type="PIRSF" id="PIRSF001604">
    <property type="entry name" value="LigA"/>
    <property type="match status" value="1"/>
</dbReference>
<evidence type="ECO:0000313" key="15">
    <source>
        <dbReference type="Proteomes" id="UP000023755"/>
    </source>
</evidence>
<feature type="binding site" evidence="12">
    <location>
        <begin position="76"/>
        <end position="77"/>
    </location>
    <ligand>
        <name>NAD(+)</name>
        <dbReference type="ChEBI" id="CHEBI:57540"/>
    </ligand>
</feature>
<comment type="catalytic activity">
    <reaction evidence="11 12">
        <text>NAD(+) + (deoxyribonucleotide)n-3'-hydroxyl + 5'-phospho-(deoxyribonucleotide)m = (deoxyribonucleotide)n+m + AMP + beta-nicotinamide D-nucleotide.</text>
        <dbReference type="EC" id="6.5.1.2"/>
    </reaction>
</comment>
<dbReference type="CDD" id="cd00114">
    <property type="entry name" value="LIGANc"/>
    <property type="match status" value="1"/>
</dbReference>
<dbReference type="GO" id="GO:0005829">
    <property type="term" value="C:cytosol"/>
    <property type="evidence" value="ECO:0007669"/>
    <property type="project" value="TreeGrafter"/>
</dbReference>
<dbReference type="InterPro" id="IPR033136">
    <property type="entry name" value="DNA_ligase_CS"/>
</dbReference>
<dbReference type="GO" id="GO:0003911">
    <property type="term" value="F:DNA ligase (NAD+) activity"/>
    <property type="evidence" value="ECO:0007669"/>
    <property type="project" value="UniProtKB-UniRule"/>
</dbReference>
<dbReference type="Gene3D" id="6.20.10.30">
    <property type="match status" value="1"/>
</dbReference>
<dbReference type="NCBIfam" id="NF005932">
    <property type="entry name" value="PRK07956.1"/>
    <property type="match status" value="1"/>
</dbReference>
<keyword evidence="9 12" id="KW-0234">DNA repair</keyword>
<evidence type="ECO:0000256" key="4">
    <source>
        <dbReference type="ARBA" id="ARBA00022723"/>
    </source>
</evidence>
<dbReference type="InterPro" id="IPR036420">
    <property type="entry name" value="BRCT_dom_sf"/>
</dbReference>
<dbReference type="SUPFAM" id="SSF50249">
    <property type="entry name" value="Nucleic acid-binding proteins"/>
    <property type="match status" value="1"/>
</dbReference>
<accession>X5H4C1</accession>
<dbReference type="GO" id="GO:0046872">
    <property type="term" value="F:metal ion binding"/>
    <property type="evidence" value="ECO:0007669"/>
    <property type="project" value="UniProtKB-KW"/>
</dbReference>